<dbReference type="PROSITE" id="PS50041">
    <property type="entry name" value="C_TYPE_LECTIN_2"/>
    <property type="match status" value="1"/>
</dbReference>
<dbReference type="Pfam" id="PF00059">
    <property type="entry name" value="Lectin_C"/>
    <property type="match status" value="1"/>
</dbReference>
<reference evidence="7" key="1">
    <citation type="journal article" date="2008" name="Nature">
        <title>The amphioxus genome and the evolution of the chordate karyotype.</title>
        <authorList>
            <consortium name="US DOE Joint Genome Institute (JGI-PGF)"/>
            <person name="Putnam N.H."/>
            <person name="Butts T."/>
            <person name="Ferrier D.E.K."/>
            <person name="Furlong R.F."/>
            <person name="Hellsten U."/>
            <person name="Kawashima T."/>
            <person name="Robinson-Rechavi M."/>
            <person name="Shoguchi E."/>
            <person name="Terry A."/>
            <person name="Yu J.-K."/>
            <person name="Benito-Gutierrez E.L."/>
            <person name="Dubchak I."/>
            <person name="Garcia-Fernandez J."/>
            <person name="Gibson-Brown J.J."/>
            <person name="Grigoriev I.V."/>
            <person name="Horton A.C."/>
            <person name="de Jong P.J."/>
            <person name="Jurka J."/>
            <person name="Kapitonov V.V."/>
            <person name="Kohara Y."/>
            <person name="Kuroki Y."/>
            <person name="Lindquist E."/>
            <person name="Lucas S."/>
            <person name="Osoegawa K."/>
            <person name="Pennacchio L.A."/>
            <person name="Salamov A.A."/>
            <person name="Satou Y."/>
            <person name="Sauka-Spengler T."/>
            <person name="Schmutz J."/>
            <person name="Shin-I T."/>
            <person name="Toyoda A."/>
            <person name="Bronner-Fraser M."/>
            <person name="Fujiyama A."/>
            <person name="Holland L.Z."/>
            <person name="Holland P.W.H."/>
            <person name="Satoh N."/>
            <person name="Rokhsar D.S."/>
        </authorList>
    </citation>
    <scope>NUCLEOTIDE SEQUENCE [LARGE SCALE GENOMIC DNA]</scope>
    <source>
        <strain evidence="7">S238N-H82</strain>
        <tissue evidence="7">Testes</tissue>
    </source>
</reference>
<evidence type="ECO:0000256" key="2">
    <source>
        <dbReference type="ARBA" id="ARBA00023157"/>
    </source>
</evidence>
<dbReference type="Gene3D" id="2.40.20.10">
    <property type="entry name" value="Plasminogen Kringle 4"/>
    <property type="match status" value="1"/>
</dbReference>
<accession>C3ZQC2</accession>
<feature type="compositionally biased region" description="Basic residues" evidence="4">
    <location>
        <begin position="39"/>
        <end position="52"/>
    </location>
</feature>
<dbReference type="PROSITE" id="PS00615">
    <property type="entry name" value="C_TYPE_LECTIN_1"/>
    <property type="match status" value="1"/>
</dbReference>
<dbReference type="InterPro" id="IPR038178">
    <property type="entry name" value="Kringle_sf"/>
</dbReference>
<dbReference type="InterPro" id="IPR013806">
    <property type="entry name" value="Kringle-like"/>
</dbReference>
<evidence type="ECO:0000256" key="3">
    <source>
        <dbReference type="PROSITE-ProRule" id="PRU00121"/>
    </source>
</evidence>
<sequence length="281" mass="32742">MPWSRQANRRVPNTGEGLTSQRPSTEQHRDRLRQQDHRTVRRNVRTWKGRRGLTKEGSSHRKKKCPDVEREARTDEGSFKGKVVHRGQTGVCRGRGLLAIPKNQDLDFFLWKLTNFVDDYFWFGLSDEEREGEWMRADGTVADVTGFRSPYSWANWLPGEPDASAFGGLEDCALYNRGIIGWDDAMCHHPQKFICQLTQLCPEKSIGSEYRGTLSVAISGKTCQRWDTNSPHDHEKYWPWTNPDLTENYCRNPERRELSVWCYTTDPRTHWEYCTNPLCLI</sequence>
<evidence type="ECO:0000259" key="6">
    <source>
        <dbReference type="PROSITE" id="PS50070"/>
    </source>
</evidence>
<dbReference type="Pfam" id="PF00051">
    <property type="entry name" value="Kringle"/>
    <property type="match status" value="1"/>
</dbReference>
<feature type="domain" description="C-type lectin" evidence="5">
    <location>
        <begin position="92"/>
        <end position="196"/>
    </location>
</feature>
<dbReference type="SMART" id="SM00130">
    <property type="entry name" value="KR"/>
    <property type="match status" value="1"/>
</dbReference>
<dbReference type="InterPro" id="IPR018056">
    <property type="entry name" value="Kringle_CS"/>
</dbReference>
<keyword evidence="2 3" id="KW-1015">Disulfide bond</keyword>
<dbReference type="PROSITE" id="PS00021">
    <property type="entry name" value="KRINGLE_1"/>
    <property type="match status" value="1"/>
</dbReference>
<dbReference type="InterPro" id="IPR050759">
    <property type="entry name" value="Serine_protease_kringle"/>
</dbReference>
<comment type="caution">
    <text evidence="3">Lacks conserved residue(s) required for the propagation of feature annotation.</text>
</comment>
<evidence type="ECO:0000313" key="7">
    <source>
        <dbReference type="EMBL" id="EEN45178.1"/>
    </source>
</evidence>
<dbReference type="PANTHER" id="PTHR24261">
    <property type="entry name" value="PLASMINOGEN-RELATED"/>
    <property type="match status" value="1"/>
</dbReference>
<evidence type="ECO:0008006" key="8">
    <source>
        <dbReference type="Google" id="ProtNLM"/>
    </source>
</evidence>
<dbReference type="AlphaFoldDB" id="C3ZQC2"/>
<protein>
    <recommendedName>
        <fullName evidence="8">C-type lectin domain-containing protein</fullName>
    </recommendedName>
</protein>
<gene>
    <name evidence="7" type="ORF">BRAFLDRAFT_84939</name>
</gene>
<feature type="compositionally biased region" description="Basic and acidic residues" evidence="4">
    <location>
        <begin position="25"/>
        <end position="38"/>
    </location>
</feature>
<dbReference type="InterPro" id="IPR000001">
    <property type="entry name" value="Kringle"/>
</dbReference>
<evidence type="ECO:0000259" key="5">
    <source>
        <dbReference type="PROSITE" id="PS50041"/>
    </source>
</evidence>
<feature type="compositionally biased region" description="Basic and acidic residues" evidence="4">
    <location>
        <begin position="53"/>
        <end position="74"/>
    </location>
</feature>
<dbReference type="PRINTS" id="PR00018">
    <property type="entry name" value="KRINGLE"/>
</dbReference>
<dbReference type="InterPro" id="IPR018378">
    <property type="entry name" value="C-type_lectin_CS"/>
</dbReference>
<dbReference type="SUPFAM" id="SSF57440">
    <property type="entry name" value="Kringle-like"/>
    <property type="match status" value="1"/>
</dbReference>
<dbReference type="SUPFAM" id="SSF56436">
    <property type="entry name" value="C-type lectin-like"/>
    <property type="match status" value="1"/>
</dbReference>
<keyword evidence="1 3" id="KW-0420">Kringle</keyword>
<dbReference type="EMBL" id="GG666661">
    <property type="protein sequence ID" value="EEN45178.1"/>
    <property type="molecule type" value="Genomic_DNA"/>
</dbReference>
<dbReference type="InterPro" id="IPR016187">
    <property type="entry name" value="CTDL_fold"/>
</dbReference>
<name>C3ZQC2_BRAFL</name>
<dbReference type="PROSITE" id="PS50070">
    <property type="entry name" value="KRINGLE_2"/>
    <property type="match status" value="1"/>
</dbReference>
<feature type="domain" description="Kringle" evidence="6">
    <location>
        <begin position="207"/>
        <end position="279"/>
    </location>
</feature>
<proteinExistence type="predicted"/>
<dbReference type="InterPro" id="IPR001304">
    <property type="entry name" value="C-type_lectin-like"/>
</dbReference>
<dbReference type="InterPro" id="IPR016186">
    <property type="entry name" value="C-type_lectin-like/link_sf"/>
</dbReference>
<dbReference type="Gene3D" id="3.10.100.10">
    <property type="entry name" value="Mannose-Binding Protein A, subunit A"/>
    <property type="match status" value="1"/>
</dbReference>
<feature type="region of interest" description="Disordered" evidence="4">
    <location>
        <begin position="1"/>
        <end position="74"/>
    </location>
</feature>
<dbReference type="CDD" id="cd00108">
    <property type="entry name" value="KR"/>
    <property type="match status" value="1"/>
</dbReference>
<dbReference type="InParanoid" id="C3ZQC2"/>
<organism>
    <name type="scientific">Branchiostoma floridae</name>
    <name type="common">Florida lancelet</name>
    <name type="synonym">Amphioxus</name>
    <dbReference type="NCBI Taxonomy" id="7739"/>
    <lineage>
        <taxon>Eukaryota</taxon>
        <taxon>Metazoa</taxon>
        <taxon>Chordata</taxon>
        <taxon>Cephalochordata</taxon>
        <taxon>Leptocardii</taxon>
        <taxon>Amphioxiformes</taxon>
        <taxon>Branchiostomatidae</taxon>
        <taxon>Branchiostoma</taxon>
    </lineage>
</organism>
<evidence type="ECO:0000256" key="1">
    <source>
        <dbReference type="ARBA" id="ARBA00022572"/>
    </source>
</evidence>
<feature type="disulfide bond" evidence="3">
    <location>
        <begin position="223"/>
        <end position="262"/>
    </location>
</feature>
<dbReference type="PANTHER" id="PTHR24261:SF7">
    <property type="entry name" value="KRINGLE DOMAIN-CONTAINING PROTEIN"/>
    <property type="match status" value="1"/>
</dbReference>
<evidence type="ECO:0000256" key="4">
    <source>
        <dbReference type="SAM" id="MobiDB-lite"/>
    </source>
</evidence>
<dbReference type="STRING" id="7739.C3ZQC2"/>